<dbReference type="SUPFAM" id="SSF52833">
    <property type="entry name" value="Thioredoxin-like"/>
    <property type="match status" value="1"/>
</dbReference>
<accession>A0ABR9S5B0</accession>
<evidence type="ECO:0000313" key="1">
    <source>
        <dbReference type="EMBL" id="MBE7368710.1"/>
    </source>
</evidence>
<dbReference type="InterPro" id="IPR036282">
    <property type="entry name" value="Glutathione-S-Trfase_C_sf"/>
</dbReference>
<keyword evidence="2" id="KW-1185">Reference proteome</keyword>
<name>A0ABR9S5B0_9BURK</name>
<dbReference type="Gene3D" id="3.40.30.10">
    <property type="entry name" value="Glutaredoxin"/>
    <property type="match status" value="1"/>
</dbReference>
<dbReference type="EMBL" id="JADDIV010000004">
    <property type="protein sequence ID" value="MBE7368710.1"/>
    <property type="molecule type" value="Genomic_DNA"/>
</dbReference>
<dbReference type="SUPFAM" id="SSF47616">
    <property type="entry name" value="GST C-terminal domain-like"/>
    <property type="match status" value="1"/>
</dbReference>
<evidence type="ECO:0000313" key="2">
    <source>
        <dbReference type="Proteomes" id="UP000806285"/>
    </source>
</evidence>
<proteinExistence type="predicted"/>
<dbReference type="Proteomes" id="UP000806285">
    <property type="component" value="Unassembled WGS sequence"/>
</dbReference>
<dbReference type="Pfam" id="PF13410">
    <property type="entry name" value="GST_C_2"/>
    <property type="match status" value="1"/>
</dbReference>
<dbReference type="Gene3D" id="1.20.1050.10">
    <property type="match status" value="1"/>
</dbReference>
<evidence type="ECO:0008006" key="3">
    <source>
        <dbReference type="Google" id="ProtNLM"/>
    </source>
</evidence>
<comment type="caution">
    <text evidence="1">The sequence shown here is derived from an EMBL/GenBank/DDBJ whole genome shotgun (WGS) entry which is preliminary data.</text>
</comment>
<dbReference type="InterPro" id="IPR036249">
    <property type="entry name" value="Thioredoxin-like_sf"/>
</dbReference>
<reference evidence="1 2" key="1">
    <citation type="submission" date="2020-10" db="EMBL/GenBank/DDBJ databases">
        <title>Ramlibacter sp. HM2 16S ribosomal RNA gene Genome sequencing and assembly.</title>
        <authorList>
            <person name="Kang M."/>
        </authorList>
    </citation>
    <scope>NUCLEOTIDE SEQUENCE [LARGE SCALE GENOMIC DNA]</scope>
    <source>
        <strain evidence="1 2">HM2</strain>
    </source>
</reference>
<gene>
    <name evidence="1" type="ORF">IM787_14210</name>
</gene>
<protein>
    <recommendedName>
        <fullName evidence="3">Glutathione S-transferase</fullName>
    </recommendedName>
</protein>
<sequence>MAVMHIAYASVEEAITAPGLRMVVVGGIPSPWSEAAKGIFRVKGIPWTAVRLAYDSKPLKEWAGQRNAPVAVYGDEPPRSGWAEILLLAERIAPAPPLLPADPADRALAFGLAHELVGEQGLAWSRRLQLVHAGLQGAGGFQPDVAAYIGRKYGYSPQAGAQAAQRVAGLLAMFAARLKAQRAAGSDYFLGAALTAVDIYAAAVLAMLRPLPHEVCAMDAGARAAFSFREPATDAALDDVLLEHRDRMYERHLALPLSL</sequence>
<organism evidence="1 2">
    <name type="scientific">Ramlibacter pallidus</name>
    <dbReference type="NCBI Taxonomy" id="2780087"/>
    <lineage>
        <taxon>Bacteria</taxon>
        <taxon>Pseudomonadati</taxon>
        <taxon>Pseudomonadota</taxon>
        <taxon>Betaproteobacteria</taxon>
        <taxon>Burkholderiales</taxon>
        <taxon>Comamonadaceae</taxon>
        <taxon>Ramlibacter</taxon>
    </lineage>
</organism>